<sequence>MPRYRAVSEATRNHAASCDAFRSDLPAAATDREECAAPSSLAAARASHAEAHPVGADRPTVLTWRMVSQWGPAPMPSTARAARSAPHDTPRGPLEGVLTRTL</sequence>
<keyword evidence="3" id="KW-1185">Reference proteome</keyword>
<evidence type="ECO:0000313" key="2">
    <source>
        <dbReference type="EMBL" id="KAF0908771.1"/>
    </source>
</evidence>
<organism evidence="2 3">
    <name type="scientific">Oryza meyeriana var. granulata</name>
    <dbReference type="NCBI Taxonomy" id="110450"/>
    <lineage>
        <taxon>Eukaryota</taxon>
        <taxon>Viridiplantae</taxon>
        <taxon>Streptophyta</taxon>
        <taxon>Embryophyta</taxon>
        <taxon>Tracheophyta</taxon>
        <taxon>Spermatophyta</taxon>
        <taxon>Magnoliopsida</taxon>
        <taxon>Liliopsida</taxon>
        <taxon>Poales</taxon>
        <taxon>Poaceae</taxon>
        <taxon>BOP clade</taxon>
        <taxon>Oryzoideae</taxon>
        <taxon>Oryzeae</taxon>
        <taxon>Oryzinae</taxon>
        <taxon>Oryza</taxon>
        <taxon>Oryza meyeriana</taxon>
    </lineage>
</organism>
<dbReference type="EMBL" id="SPHZ02000007">
    <property type="protein sequence ID" value="KAF0908771.1"/>
    <property type="molecule type" value="Genomic_DNA"/>
</dbReference>
<feature type="region of interest" description="Disordered" evidence="1">
    <location>
        <begin position="73"/>
        <end position="102"/>
    </location>
</feature>
<evidence type="ECO:0000256" key="1">
    <source>
        <dbReference type="SAM" id="MobiDB-lite"/>
    </source>
</evidence>
<protein>
    <submittedName>
        <fullName evidence="2">Uncharacterized protein</fullName>
    </submittedName>
</protein>
<name>A0A6G1D8K3_9ORYZ</name>
<gene>
    <name evidence="2" type="ORF">E2562_028588</name>
</gene>
<dbReference type="AlphaFoldDB" id="A0A6G1D8K3"/>
<accession>A0A6G1D8K3</accession>
<proteinExistence type="predicted"/>
<evidence type="ECO:0000313" key="3">
    <source>
        <dbReference type="Proteomes" id="UP000479710"/>
    </source>
</evidence>
<dbReference type="Proteomes" id="UP000479710">
    <property type="component" value="Unassembled WGS sequence"/>
</dbReference>
<comment type="caution">
    <text evidence="2">The sequence shown here is derived from an EMBL/GenBank/DDBJ whole genome shotgun (WGS) entry which is preliminary data.</text>
</comment>
<reference evidence="2 3" key="1">
    <citation type="submission" date="2019-11" db="EMBL/GenBank/DDBJ databases">
        <title>Whole genome sequence of Oryza granulata.</title>
        <authorList>
            <person name="Li W."/>
        </authorList>
    </citation>
    <scope>NUCLEOTIDE SEQUENCE [LARGE SCALE GENOMIC DNA]</scope>
    <source>
        <strain evidence="3">cv. Menghai</strain>
        <tissue evidence="2">Leaf</tissue>
    </source>
</reference>